<dbReference type="GO" id="GO:0016787">
    <property type="term" value="F:hydrolase activity"/>
    <property type="evidence" value="ECO:0007669"/>
    <property type="project" value="UniProtKB-KW"/>
</dbReference>
<dbReference type="GO" id="GO:0006310">
    <property type="term" value="P:DNA recombination"/>
    <property type="evidence" value="ECO:0007669"/>
    <property type="project" value="UniProtKB-KW"/>
</dbReference>
<organism evidence="6 7">
    <name type="scientific">Paramuricea clavata</name>
    <name type="common">Red gorgonian</name>
    <name type="synonym">Violescent sea-whip</name>
    <dbReference type="NCBI Taxonomy" id="317549"/>
    <lineage>
        <taxon>Eukaryota</taxon>
        <taxon>Metazoa</taxon>
        <taxon>Cnidaria</taxon>
        <taxon>Anthozoa</taxon>
        <taxon>Octocorallia</taxon>
        <taxon>Malacalcyonacea</taxon>
        <taxon>Plexauridae</taxon>
        <taxon>Paramuricea</taxon>
    </lineage>
</organism>
<evidence type="ECO:0000259" key="3">
    <source>
        <dbReference type="Pfam" id="PF05970"/>
    </source>
</evidence>
<feature type="non-terminal residue" evidence="6">
    <location>
        <position position="1258"/>
    </location>
</feature>
<dbReference type="GO" id="GO:0000723">
    <property type="term" value="P:telomere maintenance"/>
    <property type="evidence" value="ECO:0007669"/>
    <property type="project" value="InterPro"/>
</dbReference>
<keyword evidence="7" id="KW-1185">Reference proteome</keyword>
<keyword evidence="1" id="KW-0227">DNA damage</keyword>
<feature type="domain" description="DUF6570" evidence="5">
    <location>
        <begin position="141"/>
        <end position="265"/>
    </location>
</feature>
<protein>
    <recommendedName>
        <fullName evidence="1">ATP-dependent DNA helicase</fullName>
        <ecNumber evidence="1">5.6.2.3</ecNumber>
    </recommendedName>
</protein>
<sequence>MKRKRASESSQPSTLSIEAKQKKRLYAMKYRKLKQVSESCQPSTLRIQAKQKKRLYAKECRKQKHCEIEPLQSLISKFHDVVSQGPLYICTCCDQLWYKHSVIPVTTLKANNPDVQKRLLNRKSVNNMEWLCKTCNKYLKNNKVPPCAAVNGLQFPEKPSFFDLNELECRLLAPRLAFQKLMQAPRGRQLKINGNIVNVPADVVNTVNMLPRFPNETSTIKVNLKRRLQYKSSALSLNVRPNKVAEAAKWLVNNGNLYKDEGITFNGTWLEDNSNTQIVFDDSDNDQTSEGSENVVDCNAESLNCDTECKTQQSSACDDDDEYWSEDEAEILAGITDTMLTSPDFVTDNERQHILNVAPGEGNRPMSIFRDKYSEELAYPGIFLGQKRPDNTNRLTKIHYSEICKSELRRSDRRAAMCVENILFKTKKLQMKILLGQSQVALRKCQRNSDTITAVQLKQPGALDNMIHQDQGFKFLRAVRGSPPLFEKAKKDIFAMIRQLGSASLFCSFSSAETQWIHLLRILGKLVDNKTYTDTELENLNWEEKSRLIQSDPVTCARHFDYQVQKFLQNFLLSSAAPLGKIADWFYRVEYQQRGSPHIHMLIWLENAPTFGEDSDCDVVSFIDTMITCEKPTENPDLLALVNRQVHRHSHTCRKKSKNIDMDDNEVDQHKDTWKFIKKHLNDMKEDIDNYPLETNLSDNDDNEEEESEQKNKKRSKARISRSVCFNKEVDSEKHYRELIMLFTSWRDEITDLLGNCASYQEHYFQVKNTIDEQMKCYAMCSEDLNAIQDQLNNVEDNDENYDLIALGTQNIERQDENEGAQDLHPEFNETYDLSGDLGIPSAASNTEQLILHEEQDDVYRGMVQKLNREQKEFFFHVLHLIKTSDNPFYCFLGGGAGVGKSHLTKCLYQAALKYYNTRAGDDFHQVKILMLAPTGKAAYNIKGNTIHSALAIPACQSLKNYKHLDSSRLNTLRCQLSGLKLIFLDEISMVGSTMFNVQINNRLKDIKGSKEDFGGVSMVVIGDLFQLEPVMDRYIFKNLDNSEYAVLAPNKWQDNFNMFELEEIMRQRESKVFAEILNRLREGKHTKDDILKLKERLIKENSIQDPMDVPHLFIQNKKVNVFNERVHNAATGENFSIKAIDSVIGAKSAQLREKILSQIPDDPRKTKQIASNLQLSVGERTEIALNVRTDDGMTNSAGNVVKKIQLNQIDKPSGIIWVQFDHSDVGEKTRDENRRLYVQGIESTWTPIKPITTQFAV</sequence>
<comment type="catalytic activity">
    <reaction evidence="1">
        <text>ATP + H2O = ADP + phosphate + H(+)</text>
        <dbReference type="Rhea" id="RHEA:13065"/>
        <dbReference type="ChEBI" id="CHEBI:15377"/>
        <dbReference type="ChEBI" id="CHEBI:15378"/>
        <dbReference type="ChEBI" id="CHEBI:30616"/>
        <dbReference type="ChEBI" id="CHEBI:43474"/>
        <dbReference type="ChEBI" id="CHEBI:456216"/>
        <dbReference type="EC" id="5.6.2.3"/>
    </reaction>
</comment>
<dbReference type="EMBL" id="CACRXK020015388">
    <property type="protein sequence ID" value="CAB4028302.1"/>
    <property type="molecule type" value="Genomic_DNA"/>
</dbReference>
<feature type="domain" description="DNA helicase Pif1-like DEAD-box helicase" evidence="3">
    <location>
        <begin position="866"/>
        <end position="1088"/>
    </location>
</feature>
<dbReference type="OrthoDB" id="5978628at2759"/>
<evidence type="ECO:0000259" key="4">
    <source>
        <dbReference type="Pfam" id="PF14214"/>
    </source>
</evidence>
<comment type="cofactor">
    <cofactor evidence="1">
        <name>Mg(2+)</name>
        <dbReference type="ChEBI" id="CHEBI:18420"/>
    </cofactor>
</comment>
<keyword evidence="1" id="KW-0233">DNA recombination</keyword>
<accession>A0A7D9JEV8</accession>
<keyword evidence="1" id="KW-0234">DNA repair</keyword>
<name>A0A7D9JEV8_PARCT</name>
<keyword evidence="1" id="KW-0067">ATP-binding</keyword>
<dbReference type="Gene3D" id="3.40.50.300">
    <property type="entry name" value="P-loop containing nucleotide triphosphate hydrolases"/>
    <property type="match status" value="1"/>
</dbReference>
<dbReference type="InterPro" id="IPR046700">
    <property type="entry name" value="DUF6570"/>
</dbReference>
<dbReference type="Pfam" id="PF20209">
    <property type="entry name" value="DUF6570"/>
    <property type="match status" value="1"/>
</dbReference>
<feature type="compositionally biased region" description="Acidic residues" evidence="2">
    <location>
        <begin position="699"/>
        <end position="708"/>
    </location>
</feature>
<dbReference type="Pfam" id="PF05970">
    <property type="entry name" value="PIF1"/>
    <property type="match status" value="1"/>
</dbReference>
<dbReference type="GO" id="GO:0005524">
    <property type="term" value="F:ATP binding"/>
    <property type="evidence" value="ECO:0007669"/>
    <property type="project" value="UniProtKB-KW"/>
</dbReference>
<keyword evidence="1" id="KW-0378">Hydrolase</keyword>
<dbReference type="InterPro" id="IPR027417">
    <property type="entry name" value="P-loop_NTPase"/>
</dbReference>
<keyword evidence="1" id="KW-0547">Nucleotide-binding</keyword>
<dbReference type="InterPro" id="IPR051055">
    <property type="entry name" value="PIF1_helicase"/>
</dbReference>
<feature type="region of interest" description="Disordered" evidence="2">
    <location>
        <begin position="1"/>
        <end position="20"/>
    </location>
</feature>
<dbReference type="GO" id="GO:0006281">
    <property type="term" value="P:DNA repair"/>
    <property type="evidence" value="ECO:0007669"/>
    <property type="project" value="UniProtKB-KW"/>
</dbReference>
<dbReference type="Pfam" id="PF14214">
    <property type="entry name" value="Helitron_like_N"/>
    <property type="match status" value="1"/>
</dbReference>
<evidence type="ECO:0000259" key="5">
    <source>
        <dbReference type="Pfam" id="PF20209"/>
    </source>
</evidence>
<evidence type="ECO:0000313" key="7">
    <source>
        <dbReference type="Proteomes" id="UP001152795"/>
    </source>
</evidence>
<feature type="region of interest" description="Disordered" evidence="2">
    <location>
        <begin position="689"/>
        <end position="715"/>
    </location>
</feature>
<comment type="caution">
    <text evidence="6">The sequence shown here is derived from an EMBL/GenBank/DDBJ whole genome shotgun (WGS) entry which is preliminary data.</text>
</comment>
<dbReference type="InterPro" id="IPR010285">
    <property type="entry name" value="DNA_helicase_pif1-like_DEAD"/>
</dbReference>
<gene>
    <name evidence="6" type="ORF">PACLA_8A068021</name>
</gene>
<dbReference type="Proteomes" id="UP001152795">
    <property type="component" value="Unassembled WGS sequence"/>
</dbReference>
<feature type="domain" description="Helitron helicase-like" evidence="4">
    <location>
        <begin position="473"/>
        <end position="603"/>
    </location>
</feature>
<reference evidence="6" key="1">
    <citation type="submission" date="2020-04" db="EMBL/GenBank/DDBJ databases">
        <authorList>
            <person name="Alioto T."/>
            <person name="Alioto T."/>
            <person name="Gomez Garrido J."/>
        </authorList>
    </citation>
    <scope>NUCLEOTIDE SEQUENCE</scope>
    <source>
        <strain evidence="6">A484AB</strain>
    </source>
</reference>
<proteinExistence type="inferred from homology"/>
<dbReference type="AlphaFoldDB" id="A0A7D9JEV8"/>
<evidence type="ECO:0000256" key="1">
    <source>
        <dbReference type="RuleBase" id="RU363044"/>
    </source>
</evidence>
<dbReference type="EC" id="5.6.2.3" evidence="1"/>
<evidence type="ECO:0000313" key="6">
    <source>
        <dbReference type="EMBL" id="CAB4028302.1"/>
    </source>
</evidence>
<dbReference type="SUPFAM" id="SSF52540">
    <property type="entry name" value="P-loop containing nucleoside triphosphate hydrolases"/>
    <property type="match status" value="1"/>
</dbReference>
<dbReference type="InterPro" id="IPR025476">
    <property type="entry name" value="Helitron_helicase-like"/>
</dbReference>
<dbReference type="PANTHER" id="PTHR47642">
    <property type="entry name" value="ATP-DEPENDENT DNA HELICASE"/>
    <property type="match status" value="1"/>
</dbReference>
<dbReference type="GO" id="GO:0043139">
    <property type="term" value="F:5'-3' DNA helicase activity"/>
    <property type="evidence" value="ECO:0007669"/>
    <property type="project" value="UniProtKB-EC"/>
</dbReference>
<comment type="similarity">
    <text evidence="1">Belongs to the helicase family.</text>
</comment>
<keyword evidence="1 6" id="KW-0347">Helicase</keyword>
<dbReference type="PANTHER" id="PTHR47642:SF8">
    <property type="entry name" value="ATP-DEPENDENT DNA HELICASE"/>
    <property type="match status" value="1"/>
</dbReference>
<evidence type="ECO:0000256" key="2">
    <source>
        <dbReference type="SAM" id="MobiDB-lite"/>
    </source>
</evidence>